<accession>A0ABM8NTX3</accession>
<comment type="similarity">
    <text evidence="1 2">Belongs to the OprB family.</text>
</comment>
<organism evidence="3 4">
    <name type="scientific">Paraburkholderia metrosideri</name>
    <dbReference type="NCBI Taxonomy" id="580937"/>
    <lineage>
        <taxon>Bacteria</taxon>
        <taxon>Pseudomonadati</taxon>
        <taxon>Pseudomonadota</taxon>
        <taxon>Betaproteobacteria</taxon>
        <taxon>Burkholderiales</taxon>
        <taxon>Burkholderiaceae</taxon>
        <taxon>Paraburkholderia</taxon>
    </lineage>
</organism>
<keyword evidence="2" id="KW-0732">Signal</keyword>
<dbReference type="InterPro" id="IPR038673">
    <property type="entry name" value="OprB_sf"/>
</dbReference>
<name>A0ABM8NTX3_9BURK</name>
<dbReference type="Pfam" id="PF04966">
    <property type="entry name" value="OprB"/>
    <property type="match status" value="1"/>
</dbReference>
<dbReference type="InterPro" id="IPR007049">
    <property type="entry name" value="Carb-sel_porin_OprB"/>
</dbReference>
<feature type="chain" id="PRO_5044960137" description="Porin" evidence="2">
    <location>
        <begin position="32"/>
        <end position="456"/>
    </location>
</feature>
<gene>
    <name evidence="3" type="ORF">LMG28140_03888</name>
</gene>
<dbReference type="EMBL" id="CAJHCP010000008">
    <property type="protein sequence ID" value="CAD6543208.1"/>
    <property type="molecule type" value="Genomic_DNA"/>
</dbReference>
<dbReference type="PANTHER" id="PTHR37944">
    <property type="entry name" value="PORIN B"/>
    <property type="match status" value="1"/>
</dbReference>
<evidence type="ECO:0000256" key="2">
    <source>
        <dbReference type="RuleBase" id="RU363072"/>
    </source>
</evidence>
<evidence type="ECO:0008006" key="5">
    <source>
        <dbReference type="Google" id="ProtNLM"/>
    </source>
</evidence>
<comment type="caution">
    <text evidence="3">The sequence shown here is derived from an EMBL/GenBank/DDBJ whole genome shotgun (WGS) entry which is preliminary data.</text>
</comment>
<reference evidence="3 4" key="1">
    <citation type="submission" date="2020-10" db="EMBL/GenBank/DDBJ databases">
        <authorList>
            <person name="Peeters C."/>
        </authorList>
    </citation>
    <scope>NUCLEOTIDE SEQUENCE [LARGE SCALE GENOMIC DNA]</scope>
    <source>
        <strain evidence="3 4">LMG 28140</strain>
    </source>
</reference>
<protein>
    <recommendedName>
        <fullName evidence="5">Porin</fullName>
    </recommendedName>
</protein>
<feature type="signal peptide" evidence="2">
    <location>
        <begin position="1"/>
        <end position="31"/>
    </location>
</feature>
<evidence type="ECO:0000313" key="4">
    <source>
        <dbReference type="Proteomes" id="UP000598032"/>
    </source>
</evidence>
<evidence type="ECO:0000313" key="3">
    <source>
        <dbReference type="EMBL" id="CAD6543208.1"/>
    </source>
</evidence>
<keyword evidence="4" id="KW-1185">Reference proteome</keyword>
<evidence type="ECO:0000256" key="1">
    <source>
        <dbReference type="ARBA" id="ARBA00008769"/>
    </source>
</evidence>
<sequence>MDDQRHIVRTPRLKRLAFASGLLACSIAASAETVDAPAQSDVPAVPVNSSAQSPDCRSYDAFLTRAEPVLRETPACETVFPELGGARAKLAENGWGFAASSTLGYAYDVLGHNESVQLYNGQSPTWNYSSQAMLTYDLSRIGFSPDAQFTVQGAWQGSNYRPAQPKYLTMQIFAITQSFLDHHLELQYGYFPVIRAYYGLILGGNASAAALGPSSVIPFQIGVSAFAPTPTFNAKLWDPSKHFYNSFGVTRSVSPDGFLADIDQNPTGFRLSVPGARALFIDEFGYKADSGPDTNSKWFRVGLIYNTSHYTDFKSGGVSSNNYGGYLAATYQLYNPDGTARGLYGDVKFDYAPSDRNLYTKDYQLTLFYLGPFKSRPGDMAAVGFTKNYFSEYVQSLVRSSGTTAAVGSAALTASYAARVSRGVYAVTGLTYTKNPNFAPTRANALIFQETLNLSF</sequence>
<dbReference type="InterPro" id="IPR052932">
    <property type="entry name" value="OprB_Porin"/>
</dbReference>
<dbReference type="Proteomes" id="UP000598032">
    <property type="component" value="Unassembled WGS sequence"/>
</dbReference>
<dbReference type="Gene3D" id="2.40.160.180">
    <property type="entry name" value="Carbohydrate-selective porin OprB"/>
    <property type="match status" value="1"/>
</dbReference>
<proteinExistence type="inferred from homology"/>
<dbReference type="PANTHER" id="PTHR37944:SF1">
    <property type="entry name" value="PORIN B"/>
    <property type="match status" value="1"/>
</dbReference>